<dbReference type="InterPro" id="IPR004670">
    <property type="entry name" value="NhaA"/>
</dbReference>
<dbReference type="InterPro" id="IPR023171">
    <property type="entry name" value="Na/H_antiporter_dom_sf"/>
</dbReference>
<dbReference type="GO" id="GO:0006814">
    <property type="term" value="P:sodium ion transport"/>
    <property type="evidence" value="ECO:0007669"/>
    <property type="project" value="InterPro"/>
</dbReference>
<keyword evidence="5" id="KW-0812">Transmembrane</keyword>
<evidence type="ECO:0000256" key="2">
    <source>
        <dbReference type="ARBA" id="ARBA00022449"/>
    </source>
</evidence>
<keyword evidence="1" id="KW-0813">Transport</keyword>
<reference evidence="6 7" key="1">
    <citation type="journal article" date="2019" name="Microorganisms">
        <title>Systematic Affiliation and Genome Analysis of Subtercola vilae DB165(T) with Particular Emphasis on Cold Adaptation of an Isolate from a High-Altitude Cold Volcano Lake.</title>
        <authorList>
            <person name="Villalobos A.S."/>
            <person name="Wiese J."/>
            <person name="Imhoff J.F."/>
            <person name="Dorador C."/>
            <person name="Keller A."/>
            <person name="Hentschel U."/>
        </authorList>
    </citation>
    <scope>NUCLEOTIDE SEQUENCE [LARGE SCALE GENOMIC DNA]</scope>
    <source>
        <strain evidence="6 7">DB165</strain>
    </source>
</reference>
<dbReference type="OrthoDB" id="9808135at2"/>
<organism evidence="6 7">
    <name type="scientific">Subtercola vilae</name>
    <dbReference type="NCBI Taxonomy" id="2056433"/>
    <lineage>
        <taxon>Bacteria</taxon>
        <taxon>Bacillati</taxon>
        <taxon>Actinomycetota</taxon>
        <taxon>Actinomycetes</taxon>
        <taxon>Micrococcales</taxon>
        <taxon>Microbacteriaceae</taxon>
        <taxon>Subtercola</taxon>
    </lineage>
</organism>
<keyword evidence="4" id="KW-0406">Ion transport</keyword>
<feature type="transmembrane region" description="Helical" evidence="5">
    <location>
        <begin position="39"/>
        <end position="61"/>
    </location>
</feature>
<feature type="transmembrane region" description="Helical" evidence="5">
    <location>
        <begin position="12"/>
        <end position="33"/>
    </location>
</feature>
<evidence type="ECO:0000256" key="5">
    <source>
        <dbReference type="SAM" id="Phobius"/>
    </source>
</evidence>
<evidence type="ECO:0000256" key="1">
    <source>
        <dbReference type="ARBA" id="ARBA00022448"/>
    </source>
</evidence>
<feature type="transmembrane region" description="Helical" evidence="5">
    <location>
        <begin position="73"/>
        <end position="91"/>
    </location>
</feature>
<evidence type="ECO:0000256" key="4">
    <source>
        <dbReference type="ARBA" id="ARBA00023065"/>
    </source>
</evidence>
<proteinExistence type="predicted"/>
<dbReference type="GO" id="GO:0016020">
    <property type="term" value="C:membrane"/>
    <property type="evidence" value="ECO:0007669"/>
    <property type="project" value="InterPro"/>
</dbReference>
<comment type="caution">
    <text evidence="6">The sequence shown here is derived from an EMBL/GenBank/DDBJ whole genome shotgun (WGS) entry which is preliminary data.</text>
</comment>
<dbReference type="GO" id="GO:0015297">
    <property type="term" value="F:antiporter activity"/>
    <property type="evidence" value="ECO:0007669"/>
    <property type="project" value="UniProtKB-KW"/>
</dbReference>
<evidence type="ECO:0000313" key="6">
    <source>
        <dbReference type="EMBL" id="TIH40193.1"/>
    </source>
</evidence>
<dbReference type="Gene3D" id="1.20.1530.10">
    <property type="entry name" value="Na+/H+ antiporter like domain"/>
    <property type="match status" value="1"/>
</dbReference>
<accession>A0A4T2C701</accession>
<evidence type="ECO:0000256" key="3">
    <source>
        <dbReference type="ARBA" id="ARBA00023053"/>
    </source>
</evidence>
<dbReference type="EMBL" id="QYRT01000004">
    <property type="protein sequence ID" value="TIH40193.1"/>
    <property type="molecule type" value="Genomic_DNA"/>
</dbReference>
<gene>
    <name evidence="6" type="ORF">D4765_03275</name>
</gene>
<keyword evidence="7" id="KW-1185">Reference proteome</keyword>
<name>A0A4T2C701_9MICO</name>
<dbReference type="Pfam" id="PF06965">
    <property type="entry name" value="Na_H_antiport_1"/>
    <property type="match status" value="1"/>
</dbReference>
<keyword evidence="2" id="KW-0050">Antiport</keyword>
<dbReference type="GO" id="GO:0006885">
    <property type="term" value="P:regulation of pH"/>
    <property type="evidence" value="ECO:0007669"/>
    <property type="project" value="InterPro"/>
</dbReference>
<evidence type="ECO:0000313" key="7">
    <source>
        <dbReference type="Proteomes" id="UP000306192"/>
    </source>
</evidence>
<keyword evidence="3" id="KW-0915">Sodium</keyword>
<sequence>MSEVFEHWLRAISAGVAVAFFAFFSDGVAIGGLDGFVTALRIPITIGIGFTVSLLVAELNFGLGSDNGNRAKVAILLATLIDAVLATVVLWPRNRWYHRV</sequence>
<keyword evidence="5" id="KW-1133">Transmembrane helix</keyword>
<protein>
    <submittedName>
        <fullName evidence="6">Uncharacterized protein</fullName>
    </submittedName>
</protein>
<keyword evidence="5" id="KW-0472">Membrane</keyword>
<dbReference type="Proteomes" id="UP000306192">
    <property type="component" value="Unassembled WGS sequence"/>
</dbReference>
<dbReference type="AlphaFoldDB" id="A0A4T2C701"/>